<reference evidence="6" key="2">
    <citation type="journal article" date="2020" name="Nat. Commun.">
        <title>Large-scale genome sequencing of mycorrhizal fungi provides insights into the early evolution of symbiotic traits.</title>
        <authorList>
            <person name="Miyauchi S."/>
            <person name="Kiss E."/>
            <person name="Kuo A."/>
            <person name="Drula E."/>
            <person name="Kohler A."/>
            <person name="Sanchez-Garcia M."/>
            <person name="Morin E."/>
            <person name="Andreopoulos B."/>
            <person name="Barry K.W."/>
            <person name="Bonito G."/>
            <person name="Buee M."/>
            <person name="Carver A."/>
            <person name="Chen C."/>
            <person name="Cichocki N."/>
            <person name="Clum A."/>
            <person name="Culley D."/>
            <person name="Crous P.W."/>
            <person name="Fauchery L."/>
            <person name="Girlanda M."/>
            <person name="Hayes R.D."/>
            <person name="Keri Z."/>
            <person name="LaButti K."/>
            <person name="Lipzen A."/>
            <person name="Lombard V."/>
            <person name="Magnuson J."/>
            <person name="Maillard F."/>
            <person name="Murat C."/>
            <person name="Nolan M."/>
            <person name="Ohm R.A."/>
            <person name="Pangilinan J."/>
            <person name="Pereira M.F."/>
            <person name="Perotto S."/>
            <person name="Peter M."/>
            <person name="Pfister S."/>
            <person name="Riley R."/>
            <person name="Sitrit Y."/>
            <person name="Stielow J.B."/>
            <person name="Szollosi G."/>
            <person name="Zifcakova L."/>
            <person name="Stursova M."/>
            <person name="Spatafora J.W."/>
            <person name="Tedersoo L."/>
            <person name="Vaario L.M."/>
            <person name="Yamada A."/>
            <person name="Yan M."/>
            <person name="Wang P."/>
            <person name="Xu J."/>
            <person name="Bruns T."/>
            <person name="Baldrian P."/>
            <person name="Vilgalys R."/>
            <person name="Dunand C."/>
            <person name="Henrissat B."/>
            <person name="Grigoriev I.V."/>
            <person name="Hibbett D."/>
            <person name="Nagy L.G."/>
            <person name="Martin F.M."/>
        </authorList>
    </citation>
    <scope>NUCLEOTIDE SEQUENCE</scope>
    <source>
        <strain evidence="6">Prilba</strain>
    </source>
</reference>
<comment type="subcellular location">
    <subcellularLocation>
        <location evidence="1">Nucleus</location>
        <location evidence="1">Nucleolus</location>
    </subcellularLocation>
</comment>
<protein>
    <recommendedName>
        <fullName evidence="5">MI domain-containing protein</fullName>
    </recommendedName>
</protein>
<dbReference type="Gene3D" id="1.25.40.180">
    <property type="match status" value="1"/>
</dbReference>
<dbReference type="AlphaFoldDB" id="A0A9P5TD59"/>
<dbReference type="GO" id="GO:0042274">
    <property type="term" value="P:ribosomal small subunit biogenesis"/>
    <property type="evidence" value="ECO:0007669"/>
    <property type="project" value="TreeGrafter"/>
</dbReference>
<dbReference type="SUPFAM" id="SSF48371">
    <property type="entry name" value="ARM repeat"/>
    <property type="match status" value="1"/>
</dbReference>
<organism evidence="6 7">
    <name type="scientific">Russula ochroleuca</name>
    <dbReference type="NCBI Taxonomy" id="152965"/>
    <lineage>
        <taxon>Eukaryota</taxon>
        <taxon>Fungi</taxon>
        <taxon>Dikarya</taxon>
        <taxon>Basidiomycota</taxon>
        <taxon>Agaricomycotina</taxon>
        <taxon>Agaricomycetes</taxon>
        <taxon>Russulales</taxon>
        <taxon>Russulaceae</taxon>
        <taxon>Russula</taxon>
    </lineage>
</organism>
<feature type="region of interest" description="Disordered" evidence="4">
    <location>
        <begin position="1"/>
        <end position="146"/>
    </location>
</feature>
<sequence>MRSLSTGLRLPQSLLDELNETPDAIPTSRRSRSSLHRPKVSRKEARKQSREVKKRRKAEYFSSTPTNPKRLATSPHPELPPPKKRTVAGPRRPQSSVLQSEKVLSEHSSGLASKSTRAVASSRTPSSRLVNRPTLPTLPRSQQEEEEDRYIALLEENLTSGKRSKKGSGYLREIEGDGLGDLLDDLNATTPLSVRVCLSYKCPSKVHLPEQGEDEGRYVDDRRSAELEEWHGFQNTTFDSANHDKGSEPGPSSDSRPVLAKSSSGASHYVPPHLREKPSDSNGVEENVKLIRQLKGSLNKLSELNIATIVDNIEALYREHRRHDVTASITSLIIESISAHSTLLDSFVVLHAALISSLHRLMGVEFGRGTLFARYCDQLSLRAAFFVQNVVSSYEYHYNILSSAAISADNDATNDPSGKECSNLMVLLSELYNFQVISCVLIYDIIRNLLSTELTEFVVELLLKLLRNSGQQLRQDDPSALKDIVQIVQSKTSEVEKPSNSRTRFMLETLINLKNNKIKRATALQVRGDTAERLKKFLAGFGKTRHLMSHDPLRVSLDDLHSAETRGKWWLVGAAWSGDPLVEAQENSKRASTRQNSDENALLKLAKRQGMNTDIRRSIFVVLMSSDDYVDACERLAQLNLTEVQQREVVRVLVNCCGNEKVYNPYYTFVCQHLCRTSHSYKITLQFCLWDFLRDLGEASVGGAEVLKHLSDNGDGSDVRDISSTKMHNVANAYAWWVAKDCVSLSIFKPVDFTILKPRTRNFLSYFFHQLFASSQVSAPILGGDLPPTRSNGPLEEIFIKATRIQALAMGLVYFLTEMKKASEEEFIQWAIAVAIDTLRTGLDVIPTLE</sequence>
<feature type="compositionally biased region" description="Polar residues" evidence="4">
    <location>
        <begin position="106"/>
        <end position="129"/>
    </location>
</feature>
<name>A0A9P5TD59_9AGAM</name>
<dbReference type="SMART" id="SM00543">
    <property type="entry name" value="MIF4G"/>
    <property type="match status" value="1"/>
</dbReference>
<dbReference type="InterPro" id="IPR016024">
    <property type="entry name" value="ARM-type_fold"/>
</dbReference>
<evidence type="ECO:0000313" key="7">
    <source>
        <dbReference type="Proteomes" id="UP000759537"/>
    </source>
</evidence>
<proteinExistence type="inferred from homology"/>
<evidence type="ECO:0000256" key="2">
    <source>
        <dbReference type="ARBA" id="ARBA00006856"/>
    </source>
</evidence>
<dbReference type="GO" id="GO:0003723">
    <property type="term" value="F:RNA binding"/>
    <property type="evidence" value="ECO:0007669"/>
    <property type="project" value="InterPro"/>
</dbReference>
<dbReference type="PANTHER" id="PTHR18034:SF4">
    <property type="entry name" value="NUCLEOLAR MIF4G DOMAIN-CONTAINING PROTEIN 1"/>
    <property type="match status" value="1"/>
</dbReference>
<comment type="similarity">
    <text evidence="2">Belongs to the CWC22 family.</text>
</comment>
<evidence type="ECO:0000256" key="1">
    <source>
        <dbReference type="ARBA" id="ARBA00004604"/>
    </source>
</evidence>
<reference evidence="6" key="1">
    <citation type="submission" date="2019-10" db="EMBL/GenBank/DDBJ databases">
        <authorList>
            <consortium name="DOE Joint Genome Institute"/>
            <person name="Kuo A."/>
            <person name="Miyauchi S."/>
            <person name="Kiss E."/>
            <person name="Drula E."/>
            <person name="Kohler A."/>
            <person name="Sanchez-Garcia M."/>
            <person name="Andreopoulos B."/>
            <person name="Barry K.W."/>
            <person name="Bonito G."/>
            <person name="Buee M."/>
            <person name="Carver A."/>
            <person name="Chen C."/>
            <person name="Cichocki N."/>
            <person name="Clum A."/>
            <person name="Culley D."/>
            <person name="Crous P.W."/>
            <person name="Fauchery L."/>
            <person name="Girlanda M."/>
            <person name="Hayes R."/>
            <person name="Keri Z."/>
            <person name="LaButti K."/>
            <person name="Lipzen A."/>
            <person name="Lombard V."/>
            <person name="Magnuson J."/>
            <person name="Maillard F."/>
            <person name="Morin E."/>
            <person name="Murat C."/>
            <person name="Nolan M."/>
            <person name="Ohm R."/>
            <person name="Pangilinan J."/>
            <person name="Pereira M."/>
            <person name="Perotto S."/>
            <person name="Peter M."/>
            <person name="Riley R."/>
            <person name="Sitrit Y."/>
            <person name="Stielow B."/>
            <person name="Szollosi G."/>
            <person name="Zifcakova L."/>
            <person name="Stursova M."/>
            <person name="Spatafora J.W."/>
            <person name="Tedersoo L."/>
            <person name="Vaario L.-M."/>
            <person name="Yamada A."/>
            <person name="Yan M."/>
            <person name="Wang P."/>
            <person name="Xu J."/>
            <person name="Bruns T."/>
            <person name="Baldrian P."/>
            <person name="Vilgalys R."/>
            <person name="Henrissat B."/>
            <person name="Grigoriev I.V."/>
            <person name="Hibbett D."/>
            <person name="Nagy L.G."/>
            <person name="Martin F.M."/>
        </authorList>
    </citation>
    <scope>NUCLEOTIDE SEQUENCE</scope>
    <source>
        <strain evidence="6">Prilba</strain>
    </source>
</reference>
<feature type="region of interest" description="Disordered" evidence="4">
    <location>
        <begin position="233"/>
        <end position="283"/>
    </location>
</feature>
<accession>A0A9P5TD59</accession>
<dbReference type="EMBL" id="WHVB01000002">
    <property type="protein sequence ID" value="KAF8486120.1"/>
    <property type="molecule type" value="Genomic_DNA"/>
</dbReference>
<dbReference type="InterPro" id="IPR003890">
    <property type="entry name" value="MIF4G-like_typ-3"/>
</dbReference>
<feature type="compositionally biased region" description="Basic and acidic residues" evidence="4">
    <location>
        <begin position="41"/>
        <end position="51"/>
    </location>
</feature>
<dbReference type="PROSITE" id="PS51366">
    <property type="entry name" value="MI"/>
    <property type="match status" value="1"/>
</dbReference>
<gene>
    <name evidence="6" type="ORF">DFH94DRAFT_791478</name>
</gene>
<dbReference type="PANTHER" id="PTHR18034">
    <property type="entry name" value="CELL CYCLE CONTROL PROTEIN CWF22-RELATED"/>
    <property type="match status" value="1"/>
</dbReference>
<feature type="compositionally biased region" description="Polar residues" evidence="4">
    <location>
        <begin position="250"/>
        <end position="266"/>
    </location>
</feature>
<evidence type="ECO:0000256" key="4">
    <source>
        <dbReference type="SAM" id="MobiDB-lite"/>
    </source>
</evidence>
<dbReference type="Proteomes" id="UP000759537">
    <property type="component" value="Unassembled WGS sequence"/>
</dbReference>
<dbReference type="Pfam" id="PF02847">
    <property type="entry name" value="MA3"/>
    <property type="match status" value="1"/>
</dbReference>
<dbReference type="OrthoDB" id="361797at2759"/>
<dbReference type="InterPro" id="IPR050781">
    <property type="entry name" value="CWC22_splicing_factor"/>
</dbReference>
<comment type="caution">
    <text evidence="6">The sequence shown here is derived from an EMBL/GenBank/DDBJ whole genome shotgun (WGS) entry which is preliminary data.</text>
</comment>
<evidence type="ECO:0000259" key="5">
    <source>
        <dbReference type="PROSITE" id="PS51366"/>
    </source>
</evidence>
<evidence type="ECO:0000256" key="3">
    <source>
        <dbReference type="ARBA" id="ARBA00023242"/>
    </source>
</evidence>
<dbReference type="GO" id="GO:0005730">
    <property type="term" value="C:nucleolus"/>
    <property type="evidence" value="ECO:0007669"/>
    <property type="project" value="UniProtKB-SubCell"/>
</dbReference>
<dbReference type="SMART" id="SM00544">
    <property type="entry name" value="MA3"/>
    <property type="match status" value="1"/>
</dbReference>
<keyword evidence="3" id="KW-0539">Nucleus</keyword>
<dbReference type="InterPro" id="IPR003891">
    <property type="entry name" value="Initiation_fac_eIF4g_MI"/>
</dbReference>
<evidence type="ECO:0000313" key="6">
    <source>
        <dbReference type="EMBL" id="KAF8486120.1"/>
    </source>
</evidence>
<keyword evidence="7" id="KW-1185">Reference proteome</keyword>
<dbReference type="Pfam" id="PF02854">
    <property type="entry name" value="MIF4G"/>
    <property type="match status" value="1"/>
</dbReference>
<feature type="domain" description="MI" evidence="5">
    <location>
        <begin position="614"/>
        <end position="753"/>
    </location>
</feature>
<feature type="compositionally biased region" description="Basic residues" evidence="4">
    <location>
        <begin position="29"/>
        <end position="40"/>
    </location>
</feature>